<keyword evidence="5 10" id="KW-0858">Xylan degradation</keyword>
<evidence type="ECO:0000256" key="1">
    <source>
        <dbReference type="ARBA" id="ARBA00000681"/>
    </source>
</evidence>
<accession>A0A2V1DWX1</accession>
<dbReference type="InterPro" id="IPR001137">
    <property type="entry name" value="Glyco_hydro_11"/>
</dbReference>
<keyword evidence="7 10" id="KW-0119">Carbohydrate metabolism</keyword>
<dbReference type="PANTHER" id="PTHR46828">
    <property type="entry name" value="ENDO-1,4-BETA-XYLANASE A-RELATED"/>
    <property type="match status" value="1"/>
</dbReference>
<evidence type="ECO:0000256" key="10">
    <source>
        <dbReference type="PROSITE-ProRule" id="PRU01097"/>
    </source>
</evidence>
<dbReference type="Pfam" id="PF00457">
    <property type="entry name" value="Glyco_hydro_11"/>
    <property type="match status" value="1"/>
</dbReference>
<dbReference type="InterPro" id="IPR033123">
    <property type="entry name" value="GH11_dom"/>
</dbReference>
<dbReference type="EMBL" id="KZ805352">
    <property type="protein sequence ID" value="PVI01804.1"/>
    <property type="molecule type" value="Genomic_DNA"/>
</dbReference>
<dbReference type="InterPro" id="IPR013320">
    <property type="entry name" value="ConA-like_dom_sf"/>
</dbReference>
<dbReference type="AlphaFoldDB" id="A0A2V1DWX1"/>
<evidence type="ECO:0000256" key="5">
    <source>
        <dbReference type="ARBA" id="ARBA00022651"/>
    </source>
</evidence>
<dbReference type="OrthoDB" id="2115822at2759"/>
<comment type="pathway">
    <text evidence="2 10 11">Glycan degradation; xylan degradation.</text>
</comment>
<keyword evidence="6 10" id="KW-0378">Hydrolase</keyword>
<evidence type="ECO:0000256" key="2">
    <source>
        <dbReference type="ARBA" id="ARBA00004851"/>
    </source>
</evidence>
<dbReference type="EC" id="3.2.1.8" evidence="4 10"/>
<dbReference type="Proteomes" id="UP000244855">
    <property type="component" value="Unassembled WGS sequence"/>
</dbReference>
<dbReference type="PANTHER" id="PTHR46828:SF2">
    <property type="entry name" value="ENDO-1,4-BETA-XYLANASE A-RELATED"/>
    <property type="match status" value="1"/>
</dbReference>
<dbReference type="SUPFAM" id="SSF49899">
    <property type="entry name" value="Concanavalin A-like lectins/glucanases"/>
    <property type="match status" value="1"/>
</dbReference>
<protein>
    <recommendedName>
        <fullName evidence="4 10">Endo-1,4-beta-xylanase</fullName>
        <ecNumber evidence="4 10">3.2.1.8</ecNumber>
    </recommendedName>
</protein>
<name>A0A2V1DWX1_9PLEO</name>
<keyword evidence="12" id="KW-0732">Signal</keyword>
<keyword evidence="9 10" id="KW-0624">Polysaccharide degradation</keyword>
<evidence type="ECO:0000259" key="13">
    <source>
        <dbReference type="PROSITE" id="PS51761"/>
    </source>
</evidence>
<evidence type="ECO:0000256" key="8">
    <source>
        <dbReference type="ARBA" id="ARBA00023295"/>
    </source>
</evidence>
<comment type="catalytic activity">
    <reaction evidence="1 10 11">
        <text>Endohydrolysis of (1-&gt;4)-beta-D-xylosidic linkages in xylans.</text>
        <dbReference type="EC" id="3.2.1.8"/>
    </reaction>
</comment>
<dbReference type="Gene3D" id="2.60.120.180">
    <property type="match status" value="1"/>
</dbReference>
<gene>
    <name evidence="14" type="ORF">DM02DRAFT_590611</name>
</gene>
<dbReference type="GO" id="GO:0045493">
    <property type="term" value="P:xylan catabolic process"/>
    <property type="evidence" value="ECO:0007669"/>
    <property type="project" value="UniProtKB-UniRule"/>
</dbReference>
<evidence type="ECO:0000256" key="4">
    <source>
        <dbReference type="ARBA" id="ARBA00012590"/>
    </source>
</evidence>
<dbReference type="UniPathway" id="UPA00114"/>
<feature type="active site" description="Proton donor" evidence="10">
    <location>
        <position position="213"/>
    </location>
</feature>
<keyword evidence="15" id="KW-1185">Reference proteome</keyword>
<proteinExistence type="inferred from homology"/>
<feature type="domain" description="GH11" evidence="13">
    <location>
        <begin position="31"/>
        <end position="226"/>
    </location>
</feature>
<feature type="chain" id="PRO_5016074204" description="Endo-1,4-beta-xylanase" evidence="12">
    <location>
        <begin position="21"/>
        <end position="231"/>
    </location>
</feature>
<dbReference type="PROSITE" id="PS51761">
    <property type="entry name" value="GH11_3"/>
    <property type="match status" value="1"/>
</dbReference>
<evidence type="ECO:0000313" key="15">
    <source>
        <dbReference type="Proteomes" id="UP000244855"/>
    </source>
</evidence>
<evidence type="ECO:0000256" key="11">
    <source>
        <dbReference type="RuleBase" id="RU362015"/>
    </source>
</evidence>
<feature type="signal peptide" evidence="12">
    <location>
        <begin position="1"/>
        <end position="20"/>
    </location>
</feature>
<organism evidence="14 15">
    <name type="scientific">Periconia macrospinosa</name>
    <dbReference type="NCBI Taxonomy" id="97972"/>
    <lineage>
        <taxon>Eukaryota</taxon>
        <taxon>Fungi</taxon>
        <taxon>Dikarya</taxon>
        <taxon>Ascomycota</taxon>
        <taxon>Pezizomycotina</taxon>
        <taxon>Dothideomycetes</taxon>
        <taxon>Pleosporomycetidae</taxon>
        <taxon>Pleosporales</taxon>
        <taxon>Massarineae</taxon>
        <taxon>Periconiaceae</taxon>
        <taxon>Periconia</taxon>
    </lineage>
</organism>
<evidence type="ECO:0000256" key="6">
    <source>
        <dbReference type="ARBA" id="ARBA00022801"/>
    </source>
</evidence>
<dbReference type="PRINTS" id="PR00911">
    <property type="entry name" value="GLHYDRLASE11"/>
</dbReference>
<sequence length="231" mass="24915">MVAFTSLIATALAIVPSAFSAPSGLTEDNYNSAHTDLVTRQGSPWQWWTEGSGQFSCQQQGGGKYSCSWNGQPGGGMVAGTGWGSGRKTVRYSGQYNAKGPGYLSLYGWTRNPLVEYYIVEGSALLAPGEPWTLRSNFTSDGASYNFYTAQRVNKPSIEGTRTFTQYFSVRTDAESRVGTVSGSITTGNHFDAWSKAGYRLGNFEQNMFMVTEAFANGTKLPSGTSTITVS</sequence>
<evidence type="ECO:0000256" key="7">
    <source>
        <dbReference type="ARBA" id="ARBA00023277"/>
    </source>
</evidence>
<comment type="similarity">
    <text evidence="3 10 11">Belongs to the glycosyl hydrolase 11 (cellulase G) family.</text>
</comment>
<reference evidence="14 15" key="1">
    <citation type="journal article" date="2018" name="Sci. Rep.">
        <title>Comparative genomics provides insights into the lifestyle and reveals functional heterogeneity of dark septate endophytic fungi.</title>
        <authorList>
            <person name="Knapp D.G."/>
            <person name="Nemeth J.B."/>
            <person name="Barry K."/>
            <person name="Hainaut M."/>
            <person name="Henrissat B."/>
            <person name="Johnson J."/>
            <person name="Kuo A."/>
            <person name="Lim J.H.P."/>
            <person name="Lipzen A."/>
            <person name="Nolan M."/>
            <person name="Ohm R.A."/>
            <person name="Tamas L."/>
            <person name="Grigoriev I.V."/>
            <person name="Spatafora J.W."/>
            <person name="Nagy L.G."/>
            <person name="Kovacs G.M."/>
        </authorList>
    </citation>
    <scope>NUCLEOTIDE SEQUENCE [LARGE SCALE GENOMIC DNA]</scope>
    <source>
        <strain evidence="14 15">DSE2036</strain>
    </source>
</reference>
<evidence type="ECO:0000313" key="14">
    <source>
        <dbReference type="EMBL" id="PVI01804.1"/>
    </source>
</evidence>
<feature type="active site" description="Nucleophile" evidence="10">
    <location>
        <position position="116"/>
    </location>
</feature>
<evidence type="ECO:0000256" key="12">
    <source>
        <dbReference type="SAM" id="SignalP"/>
    </source>
</evidence>
<keyword evidence="8 10" id="KW-0326">Glycosidase</keyword>
<evidence type="ECO:0000256" key="9">
    <source>
        <dbReference type="ARBA" id="ARBA00023326"/>
    </source>
</evidence>
<evidence type="ECO:0000256" key="3">
    <source>
        <dbReference type="ARBA" id="ARBA00007792"/>
    </source>
</evidence>
<dbReference type="InterPro" id="IPR013319">
    <property type="entry name" value="GH11/12"/>
</dbReference>
<dbReference type="GO" id="GO:0031176">
    <property type="term" value="F:endo-1,4-beta-xylanase activity"/>
    <property type="evidence" value="ECO:0007669"/>
    <property type="project" value="UniProtKB-UniRule"/>
</dbReference>